<evidence type="ECO:0000313" key="3">
    <source>
        <dbReference type="EMBL" id="QNN46178.1"/>
    </source>
</evidence>
<dbReference type="Pfam" id="PF13469">
    <property type="entry name" value="Sulfotransfer_3"/>
    <property type="match status" value="1"/>
</dbReference>
<dbReference type="EMBL" id="CP060711">
    <property type="protein sequence ID" value="QNN46178.1"/>
    <property type="molecule type" value="Genomic_DNA"/>
</dbReference>
<dbReference type="InterPro" id="IPR026634">
    <property type="entry name" value="TPST-like"/>
</dbReference>
<dbReference type="PANTHER" id="PTHR12788:SF10">
    <property type="entry name" value="PROTEIN-TYROSINE SULFOTRANSFERASE"/>
    <property type="match status" value="1"/>
</dbReference>
<evidence type="ECO:0000313" key="4">
    <source>
        <dbReference type="Proteomes" id="UP000515977"/>
    </source>
</evidence>
<keyword evidence="1 3" id="KW-0808">Transferase</keyword>
<accession>A0A7G9QS53</accession>
<organism evidence="3 4">
    <name type="scientific">Thermomonas brevis</name>
    <dbReference type="NCBI Taxonomy" id="215691"/>
    <lineage>
        <taxon>Bacteria</taxon>
        <taxon>Pseudomonadati</taxon>
        <taxon>Pseudomonadota</taxon>
        <taxon>Gammaproteobacteria</taxon>
        <taxon>Lysobacterales</taxon>
        <taxon>Lysobacteraceae</taxon>
        <taxon>Thermomonas</taxon>
    </lineage>
</organism>
<feature type="repeat" description="TPR" evidence="2">
    <location>
        <begin position="279"/>
        <end position="312"/>
    </location>
</feature>
<dbReference type="Gene3D" id="1.25.40.10">
    <property type="entry name" value="Tetratricopeptide repeat domain"/>
    <property type="match status" value="2"/>
</dbReference>
<name>A0A7G9QS53_9GAMM</name>
<dbReference type="SUPFAM" id="SSF48452">
    <property type="entry name" value="TPR-like"/>
    <property type="match status" value="2"/>
</dbReference>
<dbReference type="Proteomes" id="UP000515977">
    <property type="component" value="Chromosome"/>
</dbReference>
<reference evidence="3 4" key="1">
    <citation type="submission" date="2020-08" db="EMBL/GenBank/DDBJ databases">
        <title>Genome sequence of Thermomonas brevis KACC 16975T.</title>
        <authorList>
            <person name="Hyun D.-W."/>
            <person name="Bae J.-W."/>
        </authorList>
    </citation>
    <scope>NUCLEOTIDE SEQUENCE [LARGE SCALE GENOMIC DNA]</scope>
    <source>
        <strain evidence="3 4">KACC 16975</strain>
    </source>
</reference>
<dbReference type="InterPro" id="IPR027417">
    <property type="entry name" value="P-loop_NTPase"/>
</dbReference>
<keyword evidence="2" id="KW-0802">TPR repeat</keyword>
<dbReference type="SUPFAM" id="SSF52540">
    <property type="entry name" value="P-loop containing nucleoside triphosphate hydrolases"/>
    <property type="match status" value="1"/>
</dbReference>
<keyword evidence="4" id="KW-1185">Reference proteome</keyword>
<evidence type="ECO:0000256" key="1">
    <source>
        <dbReference type="ARBA" id="ARBA00022679"/>
    </source>
</evidence>
<protein>
    <submittedName>
        <fullName evidence="3">Sulfotransferase</fullName>
    </submittedName>
</protein>
<dbReference type="Pfam" id="PF13432">
    <property type="entry name" value="TPR_16"/>
    <property type="match status" value="2"/>
</dbReference>
<dbReference type="Gene3D" id="3.40.50.300">
    <property type="entry name" value="P-loop containing nucleotide triphosphate hydrolases"/>
    <property type="match status" value="1"/>
</dbReference>
<dbReference type="PANTHER" id="PTHR12788">
    <property type="entry name" value="PROTEIN-TYROSINE SULFOTRANSFERASE 2"/>
    <property type="match status" value="1"/>
</dbReference>
<proteinExistence type="predicted"/>
<dbReference type="RefSeq" id="WP_187569940.1">
    <property type="nucleotide sequence ID" value="NZ_CP060711.1"/>
</dbReference>
<evidence type="ECO:0000256" key="2">
    <source>
        <dbReference type="PROSITE-ProRule" id="PRU00339"/>
    </source>
</evidence>
<dbReference type="SMART" id="SM00028">
    <property type="entry name" value="TPR"/>
    <property type="match status" value="5"/>
</dbReference>
<dbReference type="GO" id="GO:0008476">
    <property type="term" value="F:protein-tyrosine sulfotransferase activity"/>
    <property type="evidence" value="ECO:0007669"/>
    <property type="project" value="InterPro"/>
</dbReference>
<dbReference type="AlphaFoldDB" id="A0A7G9QS53"/>
<gene>
    <name evidence="3" type="ORF">H9L17_13510</name>
</gene>
<dbReference type="KEGG" id="tbv:H9L17_13510"/>
<dbReference type="InterPro" id="IPR019734">
    <property type="entry name" value="TPR_rpt"/>
</dbReference>
<dbReference type="Pfam" id="PF13428">
    <property type="entry name" value="TPR_14"/>
    <property type="match status" value="1"/>
</dbReference>
<dbReference type="PROSITE" id="PS50005">
    <property type="entry name" value="TPR"/>
    <property type="match status" value="1"/>
</dbReference>
<dbReference type="InterPro" id="IPR011990">
    <property type="entry name" value="TPR-like_helical_dom_sf"/>
</dbReference>
<sequence length="678" mass="74627">MSAQPRTASIEAALAHALRLLDAQPALAAEQAHEILAAAPGHPGAELLLGMAANAQGDFARAEAILDPLSRGQPRSAKTWLELARARIGAGRRVEAMPCLERAVALQPGLSGAWLALADLRFAAGDEDGADAAYLQHVRHSAHDPELLAAADALARGELPDAETRLRARLARQPFDVAALRMLAELAARLGRNEEAALLLEHALERAPGFDAARRNYAAVLNRGNRHAEALAEIDALLERAPGDPPLRNMRAVVLGKLGDFDGAIATYEAVLARTPEQWQVWLGYGHALKTANRTDDAVAAYRRAIALKPGFGGAWWSLANLKTVRFDAADIEAMRAQLRRGDLDDDARLHFEFALGKALEDAGEDADAFAHYARGNALRRRQLPYDAALGRERTRRAIRTYTRAFFAERAGAGCPAPDPIFVVGMPRAGSTLIEQILSSHPQVEGTMELPSLIAITRELRQREGNPETTSYHDVLAGLDRAELAALGEDYLRRAQAHRREGRPLFIDKMPNNFAHVGLIHAILPNAKIVDARRHPLACCFSNFKQHFARGQAFSYGLADMGGYYADYVALMAHFDEVLPGRVHRVIYEDMVADTEAQVRALLAYCGLDFDERCLRFFENRRAVRTASSEQVRRPIYREGVDQWRRFAPWLGPLEEALGPVLERYPAVPPPEELPARR</sequence>